<name>A0AAD9BLP2_DISEL</name>
<dbReference type="InterPro" id="IPR036278">
    <property type="entry name" value="Sialidase_sf"/>
</dbReference>
<sequence>MKKERKTIFLSGENEVYRIPALFYNRDEKTLIAFAEKRKTEDDSSTEALVMKTAKVKNEENHEVTIEWSEQKTLIEKCPLGYRPMNLCPLYEKTNKHSSCFSSV</sequence>
<organism evidence="1 2">
    <name type="scientific">Dissostichus eleginoides</name>
    <name type="common">Patagonian toothfish</name>
    <name type="synonym">Dissostichus amissus</name>
    <dbReference type="NCBI Taxonomy" id="100907"/>
    <lineage>
        <taxon>Eukaryota</taxon>
        <taxon>Metazoa</taxon>
        <taxon>Chordata</taxon>
        <taxon>Craniata</taxon>
        <taxon>Vertebrata</taxon>
        <taxon>Euteleostomi</taxon>
        <taxon>Actinopterygii</taxon>
        <taxon>Neopterygii</taxon>
        <taxon>Teleostei</taxon>
        <taxon>Neoteleostei</taxon>
        <taxon>Acanthomorphata</taxon>
        <taxon>Eupercaria</taxon>
        <taxon>Perciformes</taxon>
        <taxon>Notothenioidei</taxon>
        <taxon>Nototheniidae</taxon>
        <taxon>Dissostichus</taxon>
    </lineage>
</organism>
<evidence type="ECO:0000313" key="2">
    <source>
        <dbReference type="Proteomes" id="UP001228049"/>
    </source>
</evidence>
<dbReference type="GO" id="GO:0004308">
    <property type="term" value="F:exo-alpha-sialidase activity"/>
    <property type="evidence" value="ECO:0007669"/>
    <property type="project" value="InterPro"/>
</dbReference>
<evidence type="ECO:0000313" key="1">
    <source>
        <dbReference type="EMBL" id="KAK1886195.1"/>
    </source>
</evidence>
<keyword evidence="2" id="KW-1185">Reference proteome</keyword>
<dbReference type="Proteomes" id="UP001228049">
    <property type="component" value="Unassembled WGS sequence"/>
</dbReference>
<dbReference type="EMBL" id="JASDAP010000020">
    <property type="protein sequence ID" value="KAK1886195.1"/>
    <property type="molecule type" value="Genomic_DNA"/>
</dbReference>
<dbReference type="GO" id="GO:0016020">
    <property type="term" value="C:membrane"/>
    <property type="evidence" value="ECO:0007669"/>
    <property type="project" value="TreeGrafter"/>
</dbReference>
<comment type="caution">
    <text evidence="1">The sequence shown here is derived from an EMBL/GenBank/DDBJ whole genome shotgun (WGS) entry which is preliminary data.</text>
</comment>
<dbReference type="AlphaFoldDB" id="A0AAD9BLP2"/>
<dbReference type="GO" id="GO:0009313">
    <property type="term" value="P:oligosaccharide catabolic process"/>
    <property type="evidence" value="ECO:0007669"/>
    <property type="project" value="TreeGrafter"/>
</dbReference>
<dbReference type="Gene3D" id="2.120.10.10">
    <property type="match status" value="1"/>
</dbReference>
<dbReference type="PANTHER" id="PTHR10628:SF23">
    <property type="entry name" value="SIALIDASE-3"/>
    <property type="match status" value="1"/>
</dbReference>
<dbReference type="PANTHER" id="PTHR10628">
    <property type="entry name" value="SIALIDASE"/>
    <property type="match status" value="1"/>
</dbReference>
<dbReference type="InterPro" id="IPR026856">
    <property type="entry name" value="Sialidase_fam"/>
</dbReference>
<protein>
    <submittedName>
        <fullName evidence="1">Sialidase-2</fullName>
    </submittedName>
</protein>
<dbReference type="CDD" id="cd15482">
    <property type="entry name" value="Sialidase_non-viral"/>
    <property type="match status" value="1"/>
</dbReference>
<gene>
    <name evidence="1" type="ORF">KUDE01_029912</name>
</gene>
<dbReference type="GO" id="GO:0006689">
    <property type="term" value="P:ganglioside catabolic process"/>
    <property type="evidence" value="ECO:0007669"/>
    <property type="project" value="TreeGrafter"/>
</dbReference>
<proteinExistence type="predicted"/>
<accession>A0AAD9BLP2</accession>
<dbReference type="SUPFAM" id="SSF50939">
    <property type="entry name" value="Sialidases"/>
    <property type="match status" value="1"/>
</dbReference>
<dbReference type="GO" id="GO:0005737">
    <property type="term" value="C:cytoplasm"/>
    <property type="evidence" value="ECO:0007669"/>
    <property type="project" value="TreeGrafter"/>
</dbReference>
<reference evidence="1" key="1">
    <citation type="submission" date="2023-04" db="EMBL/GenBank/DDBJ databases">
        <title>Chromosome-level genome of Chaenocephalus aceratus.</title>
        <authorList>
            <person name="Park H."/>
        </authorList>
    </citation>
    <scope>NUCLEOTIDE SEQUENCE</scope>
    <source>
        <strain evidence="1">DE</strain>
        <tissue evidence="1">Muscle</tissue>
    </source>
</reference>